<evidence type="ECO:0000313" key="3">
    <source>
        <dbReference type="EMBL" id="CCE70885.1"/>
    </source>
</evidence>
<evidence type="ECO:0000259" key="1">
    <source>
        <dbReference type="Pfam" id="PF05916"/>
    </source>
</evidence>
<sequence>MVMFTGKAIIPVRVLKPFGNWKEGDMILLEDWKAKELWEMGIVEIIDETDSVIGEIDRILNEERKNAPLSAIPEGLYEKAEFYIYYLERYVKTGGEGNIDVVHTKLMKLKNLKKKYRLLKEIRFNKILETVKLRPNRMEILSRLAPQERRIYLEISRIRNEWMGEENG</sequence>
<dbReference type="InterPro" id="IPR038437">
    <property type="entry name" value="GINS_Psf3_sf"/>
</dbReference>
<accession>Q9UYR8</accession>
<organism evidence="2 4">
    <name type="scientific">Pyrococcus abyssi (strain GE5 / Orsay)</name>
    <dbReference type="NCBI Taxonomy" id="272844"/>
    <lineage>
        <taxon>Archaea</taxon>
        <taxon>Methanobacteriati</taxon>
        <taxon>Methanobacteriota</taxon>
        <taxon>Thermococci</taxon>
        <taxon>Thermococcales</taxon>
        <taxon>Thermococcaceae</taxon>
        <taxon>Pyrococcus</taxon>
    </lineage>
</organism>
<reference evidence="2 4" key="4">
    <citation type="journal article" date="2003" name="Mol. Microbiol.">
        <title>An integrated analysis of the genome of the hyperthermophilic archaeon Pyrococcus abyssi.</title>
        <authorList>
            <person name="Cohen G."/>
            <person name="Barbe V."/>
            <person name="Flament D."/>
            <person name="Galperin M."/>
            <person name="Heilig R."/>
            <person name="Ripp R."/>
            <person name="Lecompte O."/>
            <person name="Prieur D."/>
            <person name="Poch O."/>
            <person name="Quellerou J."/>
            <person name="Thierry J.C."/>
            <person name="Van der Oost J."/>
            <person name="Weissenbach J."/>
            <person name="Zivanovic Y."/>
            <person name="Forterre P."/>
        </authorList>
    </citation>
    <scope>NUCLEOTIDE SEQUENCE [LARGE SCALE GENOMIC DNA]</scope>
    <source>
        <strain evidence="4">GE5 / Orsay</strain>
        <strain evidence="2">Orsay</strain>
    </source>
</reference>
<dbReference type="Proteomes" id="UP000009139">
    <property type="component" value="Chromosome"/>
</dbReference>
<dbReference type="HOGENOM" id="CLU_1615392_0_0_2"/>
<dbReference type="InterPro" id="IPR021151">
    <property type="entry name" value="GINS_A"/>
</dbReference>
<dbReference type="eggNOG" id="arCOG00552">
    <property type="taxonomic scope" value="Archaea"/>
</dbReference>
<name>Q9UYR8_PYRAB</name>
<reference evidence="2" key="1">
    <citation type="submission" date="1999-07" db="EMBL/GenBank/DDBJ databases">
        <authorList>
            <person name="Genoscope"/>
        </authorList>
    </citation>
    <scope>NUCLEOTIDE SEQUENCE</scope>
    <source>
        <strain evidence="2">Orsay</strain>
    </source>
</reference>
<proteinExistence type="predicted"/>
<dbReference type="PATRIC" id="fig|272844.11.peg.1530"/>
<protein>
    <recommendedName>
        <fullName evidence="1">GINS subunit domain-containing protein</fullName>
    </recommendedName>
</protein>
<gene>
    <name evidence="2" type="ordered locus">PAB0956</name>
</gene>
<dbReference type="STRING" id="272844.PAB0956"/>
<dbReference type="Gene3D" id="1.20.58.2050">
    <property type="match status" value="1"/>
</dbReference>
<dbReference type="EMBL" id="HE613800">
    <property type="protein sequence ID" value="CCE70885.1"/>
    <property type="molecule type" value="Genomic_DNA"/>
</dbReference>
<dbReference type="Proteomes" id="UP000000810">
    <property type="component" value="Chromosome"/>
</dbReference>
<evidence type="ECO:0000313" key="2">
    <source>
        <dbReference type="EMBL" id="CAB50344.1"/>
    </source>
</evidence>
<dbReference type="Pfam" id="PF05916">
    <property type="entry name" value="Sld5"/>
    <property type="match status" value="1"/>
</dbReference>
<reference evidence="2" key="2">
    <citation type="journal article" date="2000" name="J. Mol. Biol.">
        <title>Archaeal homologs of eukaryotic methylation guide small nucleolar RNAs: lessons from the Pyrococcus genomes.</title>
        <authorList>
            <person name="Gaspin C."/>
            <person name="Cavaille J."/>
            <person name="Erauso G."/>
        </authorList>
    </citation>
    <scope>NUCLEOTIDE SEQUENCE</scope>
    <source>
        <strain evidence="2">Orsay</strain>
    </source>
</reference>
<dbReference type="CDD" id="cd21697">
    <property type="entry name" value="GINS_B_archaea_Gins23"/>
    <property type="match status" value="1"/>
</dbReference>
<feature type="domain" description="GINS subunit" evidence="1">
    <location>
        <begin position="102"/>
        <end position="165"/>
    </location>
</feature>
<dbReference type="KEGG" id="pab:PAB0956"/>
<reference evidence="2" key="3">
    <citation type="journal article" date="2001" name="Genome Res.">
        <title>Genome evolution at the genus level: comparison of three complete genomes of hyperthermophilic archaea.</title>
        <authorList>
            <person name="Lecompte O."/>
            <person name="Ripp R."/>
            <person name="Puzos-Barbe V."/>
            <person name="Duprat S."/>
            <person name="Heilig R."/>
            <person name="Dietrich J."/>
            <person name="Thierry J.C."/>
            <person name="Poch O."/>
        </authorList>
    </citation>
    <scope>NUCLEOTIDE SEQUENCE</scope>
    <source>
        <strain evidence="2">Orsay</strain>
    </source>
</reference>
<keyword evidence="4" id="KW-1185">Reference proteome</keyword>
<dbReference type="PIR" id="C75056">
    <property type="entry name" value="C75056"/>
</dbReference>
<dbReference type="CDD" id="cd11714">
    <property type="entry name" value="GINS_A_archaea"/>
    <property type="match status" value="1"/>
</dbReference>
<dbReference type="AlphaFoldDB" id="Q9UYR8"/>
<dbReference type="EMBL" id="AJ248287">
    <property type="protein sequence ID" value="CAB50344.1"/>
    <property type="molecule type" value="Genomic_DNA"/>
</dbReference>
<evidence type="ECO:0000313" key="4">
    <source>
        <dbReference type="Proteomes" id="UP000000810"/>
    </source>
</evidence>
<reference evidence="3 5" key="5">
    <citation type="journal article" date="2012" name="Curr. Microbiol.">
        <title>Re-annotation of two hyperthermophilic archaea Pyrococcus abyssi GE5 and Pyrococcus furiosus DSM 3638.</title>
        <authorList>
            <person name="Gao J."/>
            <person name="Wang J."/>
        </authorList>
    </citation>
    <scope>GENOME REANNOTATION</scope>
    <source>
        <strain evidence="3">GE5</strain>
        <strain evidence="5">GE5 / Orsay</strain>
    </source>
</reference>
<evidence type="ECO:0000313" key="5">
    <source>
        <dbReference type="Proteomes" id="UP000009139"/>
    </source>
</evidence>